<reference evidence="7" key="2">
    <citation type="submission" date="2020-09" db="EMBL/GenBank/DDBJ databases">
        <authorList>
            <person name="Sun Q."/>
            <person name="Zhou Y."/>
        </authorList>
    </citation>
    <scope>NUCLEOTIDE SEQUENCE</scope>
    <source>
        <strain evidence="7">CGMCC 1.12754</strain>
    </source>
</reference>
<dbReference type="SUPFAM" id="SSF53474">
    <property type="entry name" value="alpha/beta-Hydrolases"/>
    <property type="match status" value="1"/>
</dbReference>
<dbReference type="EMBL" id="BMFR01000023">
    <property type="protein sequence ID" value="GGG86566.1"/>
    <property type="molecule type" value="Genomic_DNA"/>
</dbReference>
<protein>
    <submittedName>
        <fullName evidence="7">Peptidase YuxL</fullName>
    </submittedName>
</protein>
<evidence type="ECO:0000313" key="8">
    <source>
        <dbReference type="Proteomes" id="UP000622860"/>
    </source>
</evidence>
<dbReference type="PANTHER" id="PTHR42776">
    <property type="entry name" value="SERINE PEPTIDASE S9 FAMILY MEMBER"/>
    <property type="match status" value="1"/>
</dbReference>
<dbReference type="Gene3D" id="2.120.10.30">
    <property type="entry name" value="TolB, C-terminal domain"/>
    <property type="match status" value="2"/>
</dbReference>
<evidence type="ECO:0000256" key="2">
    <source>
        <dbReference type="ARBA" id="ARBA00022670"/>
    </source>
</evidence>
<comment type="similarity">
    <text evidence="1">Belongs to the peptidase S9C family.</text>
</comment>
<comment type="caution">
    <text evidence="7">The sequence shown here is derived from an EMBL/GenBank/DDBJ whole genome shotgun (WGS) entry which is preliminary data.</text>
</comment>
<dbReference type="RefSeq" id="WP_188456708.1">
    <property type="nucleotide sequence ID" value="NZ_BMFR01000023.1"/>
</dbReference>
<keyword evidence="4" id="KW-0720">Serine protease</keyword>
<dbReference type="Pfam" id="PF00326">
    <property type="entry name" value="Peptidase_S9"/>
    <property type="match status" value="1"/>
</dbReference>
<feature type="region of interest" description="Disordered" evidence="5">
    <location>
        <begin position="136"/>
        <end position="155"/>
    </location>
</feature>
<dbReference type="Proteomes" id="UP000622860">
    <property type="component" value="Unassembled WGS sequence"/>
</dbReference>
<keyword evidence="3" id="KW-0378">Hydrolase</keyword>
<proteinExistence type="inferred from homology"/>
<gene>
    <name evidence="7" type="primary">yuxL</name>
    <name evidence="7" type="ORF">GCM10011398_35460</name>
</gene>
<dbReference type="InterPro" id="IPR029058">
    <property type="entry name" value="AB_hydrolase_fold"/>
</dbReference>
<dbReference type="Pfam" id="PF07676">
    <property type="entry name" value="PD40"/>
    <property type="match status" value="2"/>
</dbReference>
<feature type="domain" description="Peptidase S9 prolyl oligopeptidase catalytic" evidence="6">
    <location>
        <begin position="455"/>
        <end position="665"/>
    </location>
</feature>
<evidence type="ECO:0000259" key="6">
    <source>
        <dbReference type="Pfam" id="PF00326"/>
    </source>
</evidence>
<evidence type="ECO:0000256" key="1">
    <source>
        <dbReference type="ARBA" id="ARBA00010040"/>
    </source>
</evidence>
<dbReference type="AlphaFoldDB" id="A0A917HR93"/>
<evidence type="ECO:0000256" key="4">
    <source>
        <dbReference type="ARBA" id="ARBA00022825"/>
    </source>
</evidence>
<dbReference type="InterPro" id="IPR011042">
    <property type="entry name" value="6-blade_b-propeller_TolB-like"/>
</dbReference>
<dbReference type="SUPFAM" id="SSF82171">
    <property type="entry name" value="DPP6 N-terminal domain-like"/>
    <property type="match status" value="1"/>
</dbReference>
<accession>A0A917HR93</accession>
<dbReference type="GO" id="GO:0006508">
    <property type="term" value="P:proteolysis"/>
    <property type="evidence" value="ECO:0007669"/>
    <property type="project" value="UniProtKB-KW"/>
</dbReference>
<keyword evidence="8" id="KW-1185">Reference proteome</keyword>
<evidence type="ECO:0000313" key="7">
    <source>
        <dbReference type="EMBL" id="GGG86566.1"/>
    </source>
</evidence>
<evidence type="ECO:0000256" key="3">
    <source>
        <dbReference type="ARBA" id="ARBA00022801"/>
    </source>
</evidence>
<dbReference type="GO" id="GO:0004252">
    <property type="term" value="F:serine-type endopeptidase activity"/>
    <property type="evidence" value="ECO:0007669"/>
    <property type="project" value="TreeGrafter"/>
</dbReference>
<dbReference type="Gene3D" id="3.40.50.1820">
    <property type="entry name" value="alpha/beta hydrolase"/>
    <property type="match status" value="1"/>
</dbReference>
<keyword evidence="2" id="KW-0645">Protease</keyword>
<reference evidence="7" key="1">
    <citation type="journal article" date="2014" name="Int. J. Syst. Evol. Microbiol.">
        <title>Complete genome sequence of Corynebacterium casei LMG S-19264T (=DSM 44701T), isolated from a smear-ripened cheese.</title>
        <authorList>
            <consortium name="US DOE Joint Genome Institute (JGI-PGF)"/>
            <person name="Walter F."/>
            <person name="Albersmeier A."/>
            <person name="Kalinowski J."/>
            <person name="Ruckert C."/>
        </authorList>
    </citation>
    <scope>NUCLEOTIDE SEQUENCE</scope>
    <source>
        <strain evidence="7">CGMCC 1.12754</strain>
    </source>
</reference>
<dbReference type="InterPro" id="IPR001375">
    <property type="entry name" value="Peptidase_S9_cat"/>
</dbReference>
<name>A0A917HR93_9BACI</name>
<evidence type="ECO:0000256" key="5">
    <source>
        <dbReference type="SAM" id="MobiDB-lite"/>
    </source>
</evidence>
<organism evidence="7 8">
    <name type="scientific">Virgibacillus oceani</name>
    <dbReference type="NCBI Taxonomy" id="1479511"/>
    <lineage>
        <taxon>Bacteria</taxon>
        <taxon>Bacillati</taxon>
        <taxon>Bacillota</taxon>
        <taxon>Bacilli</taxon>
        <taxon>Bacillales</taxon>
        <taxon>Bacillaceae</taxon>
        <taxon>Virgibacillus</taxon>
    </lineage>
</organism>
<dbReference type="PANTHER" id="PTHR42776:SF27">
    <property type="entry name" value="DIPEPTIDYL PEPTIDASE FAMILY MEMBER 6"/>
    <property type="match status" value="1"/>
</dbReference>
<sequence>MTNLNRALTVEDLTKIAVYSDPQFAPNGESYAFVSTTVNDEKEYQSQIFIQSTTTEPQQWTFGHDKNSHPRYSPDGKSIVFQSTRSGTPQIWLVPVNGGEARQITFFKHGAVNPEWSKDGNYIIFTAELNALDNVQDQKEQSKEERQHEKDQKAQEPIVIDRLKHKSDAKGFHDHKRAQLVLFNIEEKSFKQLTSNNTDHGYEDISPDGNLVLFSANLDDDADYQHTNDLFLLNISTKEVTKLTDGKGAYGNASFSPSGDKIACFGHEYAYSGATLSELFIFDAVTKERACLSESIDLQLGDVMIGDTRMGQSSAGPVWSKNEDKLYLIATDFGATGLYQADLNGNIDVLYKDNNHVFGFTYDDNTDTFILGISTPTNPCNYYLLKNSELTRLTNANAQLLDEVSLADPETITVTAEDGWEIQGWLLHPYGYEEKEKYPLILEIHGGPHAMYGQTFFHELQLLAAKGYVVLYTNPRGSHGYGQDFVDACRTDYGGSDYTDLMTAVDYALDNYDFIDKDRLGVTGGSYGGFMTNWIVGHTNRFKAAVTQRSISNWLSFYGVSDIGYFFTDWELGESRLNNPAKLWEFSPLKYVDNVETPLLIVHGEQDLRCPIEQGEQLFIALKHLKKEVEFVRFPGANHELSRSGNPAMRMERLNHICGWFERYL</sequence>
<dbReference type="InterPro" id="IPR011659">
    <property type="entry name" value="WD40"/>
</dbReference>
<dbReference type="FunFam" id="3.40.50.1820:FF:000028">
    <property type="entry name" value="S9 family peptidase"/>
    <property type="match status" value="1"/>
</dbReference>